<dbReference type="CDD" id="cd05402">
    <property type="entry name" value="NT_PAP_TUTase"/>
    <property type="match status" value="1"/>
</dbReference>
<sequence>MSDDESIVGSSDKQDEDSYPTSQSDTDIVDNDKLSQNYGAELYSMLDSEEQKQISLRNSTMRNKAKSLNKTKLQDLTKKELPGLYINISSQNDSEKLKSKPKDQKTLRNILDLYKLHSFLKTARLPFVVLLDIELNRLLQWLAPTEEEKLAKEQVLLQLEIVVNALFPHGKLKVFGSYLTGLSLPGADIDVCIHSEGDQLCILNMVVYALNRLGLVHSFECIYNTTVPVVKLVDKRTGVRLDLSVYNDSAFKTTKFIQEMCLKYKYMQPLILLIKLFLQSRSLGDTYFGGVGSYLLYCMVLSFLQLHNSTTNNTFDDKNSLATLYVDFFYYWGFVRDYKQFTTTVRGLGHVYPRALRKDKSDNTFSCENPLDNTVDIGANSFNMHTVISSFQNAFMVILLITHLIYVLKSIESNVPNWFPSKEVSFEMNFSTILESIYDIGHPIFQYRKSKRCSNIRNEFFPENSKTMISSLETVINHLKKTFDGTKTNTFNAQRHLIESLSLGSDDVTIGEEMPFYIVAEAVGRDKTKLKS</sequence>
<organism evidence="3 4">
    <name type="scientific">Theileria annulata</name>
    <dbReference type="NCBI Taxonomy" id="5874"/>
    <lineage>
        <taxon>Eukaryota</taxon>
        <taxon>Sar</taxon>
        <taxon>Alveolata</taxon>
        <taxon>Apicomplexa</taxon>
        <taxon>Aconoidasida</taxon>
        <taxon>Piroplasmida</taxon>
        <taxon>Theileriidae</taxon>
        <taxon>Theileria</taxon>
    </lineage>
</organism>
<dbReference type="Pfam" id="PF22600">
    <property type="entry name" value="MTPAP-like_central"/>
    <property type="match status" value="1"/>
</dbReference>
<dbReference type="Proteomes" id="UP000001950">
    <property type="component" value="Chromosome 2"/>
</dbReference>
<dbReference type="EMBL" id="CR940348">
    <property type="protein sequence ID" value="CAI74676.1"/>
    <property type="molecule type" value="Genomic_DNA"/>
</dbReference>
<dbReference type="eggNOG" id="KOG1906">
    <property type="taxonomic scope" value="Eukaryota"/>
</dbReference>
<proteinExistence type="predicted"/>
<name>Q4UE13_THEAN</name>
<dbReference type="Gene3D" id="3.30.460.10">
    <property type="entry name" value="Beta Polymerase, domain 2"/>
    <property type="match status" value="1"/>
</dbReference>
<dbReference type="STRING" id="5874.Q4UE13"/>
<gene>
    <name evidence="3" type="ORF">TA12470</name>
</gene>
<accession>Q4UE13</accession>
<dbReference type="GO" id="GO:0005730">
    <property type="term" value="C:nucleolus"/>
    <property type="evidence" value="ECO:0007669"/>
    <property type="project" value="TreeGrafter"/>
</dbReference>
<dbReference type="GO" id="GO:0043634">
    <property type="term" value="P:polyadenylation-dependent ncRNA catabolic process"/>
    <property type="evidence" value="ECO:0007669"/>
    <property type="project" value="TreeGrafter"/>
</dbReference>
<dbReference type="RefSeq" id="XP_952408.1">
    <property type="nucleotide sequence ID" value="XM_947315.1"/>
</dbReference>
<dbReference type="Gene3D" id="1.10.1410.10">
    <property type="match status" value="1"/>
</dbReference>
<dbReference type="SUPFAM" id="SSF81301">
    <property type="entry name" value="Nucleotidyltransferase"/>
    <property type="match status" value="1"/>
</dbReference>
<dbReference type="PANTHER" id="PTHR23092:SF15">
    <property type="entry name" value="INACTIVE NON-CANONICAL POLY(A) RNA POLYMERASE PROTEIN TRF4-2-RELATED"/>
    <property type="match status" value="1"/>
</dbReference>
<evidence type="ECO:0000256" key="1">
    <source>
        <dbReference type="SAM" id="MobiDB-lite"/>
    </source>
</evidence>
<evidence type="ECO:0000313" key="3">
    <source>
        <dbReference type="EMBL" id="CAI74676.1"/>
    </source>
</evidence>
<dbReference type="GO" id="GO:1990817">
    <property type="term" value="F:poly(A) RNA polymerase activity"/>
    <property type="evidence" value="ECO:0007669"/>
    <property type="project" value="InterPro"/>
</dbReference>
<dbReference type="InterPro" id="IPR054708">
    <property type="entry name" value="MTPAP-like_central"/>
</dbReference>
<evidence type="ECO:0000313" key="4">
    <source>
        <dbReference type="Proteomes" id="UP000001950"/>
    </source>
</evidence>
<dbReference type="KEGG" id="tan:TA12470"/>
<dbReference type="InParanoid" id="Q4UE13"/>
<protein>
    <submittedName>
        <fullName evidence="3">Topoisomerase-related nucleotidyltransferase, putative</fullName>
    </submittedName>
</protein>
<evidence type="ECO:0000259" key="2">
    <source>
        <dbReference type="Pfam" id="PF22600"/>
    </source>
</evidence>
<feature type="region of interest" description="Disordered" evidence="1">
    <location>
        <begin position="1"/>
        <end position="32"/>
    </location>
</feature>
<dbReference type="PANTHER" id="PTHR23092">
    <property type="entry name" value="POLY(A) RNA POLYMERASE"/>
    <property type="match status" value="1"/>
</dbReference>
<dbReference type="GO" id="GO:0031123">
    <property type="term" value="P:RNA 3'-end processing"/>
    <property type="evidence" value="ECO:0007669"/>
    <property type="project" value="TreeGrafter"/>
</dbReference>
<dbReference type="InterPro" id="IPR043519">
    <property type="entry name" value="NT_sf"/>
</dbReference>
<dbReference type="SUPFAM" id="SSF81631">
    <property type="entry name" value="PAP/OAS1 substrate-binding domain"/>
    <property type="match status" value="1"/>
</dbReference>
<dbReference type="OrthoDB" id="273917at2759"/>
<dbReference type="GO" id="GO:0031499">
    <property type="term" value="C:TRAMP complex"/>
    <property type="evidence" value="ECO:0007669"/>
    <property type="project" value="TreeGrafter"/>
</dbReference>
<dbReference type="InterPro" id="IPR045862">
    <property type="entry name" value="Trf4-like"/>
</dbReference>
<reference evidence="3 4" key="1">
    <citation type="journal article" date="2005" name="Science">
        <title>Genome of the host-cell transforming parasite Theileria annulata compared with T. parva.</title>
        <authorList>
            <person name="Pain A."/>
            <person name="Renauld H."/>
            <person name="Berriman M."/>
            <person name="Murphy L."/>
            <person name="Yeats C.A."/>
            <person name="Weir W."/>
            <person name="Kerhornou A."/>
            <person name="Aslett M."/>
            <person name="Bishop R."/>
            <person name="Bouchier C."/>
            <person name="Cochet M."/>
            <person name="Coulson R.M.R."/>
            <person name="Cronin A."/>
            <person name="de Villiers E.P."/>
            <person name="Fraser A."/>
            <person name="Fosker N."/>
            <person name="Gardner M."/>
            <person name="Goble A."/>
            <person name="Griffiths-Jones S."/>
            <person name="Harris D.E."/>
            <person name="Katzer F."/>
            <person name="Larke N."/>
            <person name="Lord A."/>
            <person name="Maser P."/>
            <person name="McKellar S."/>
            <person name="Mooney P."/>
            <person name="Morton F."/>
            <person name="Nene V."/>
            <person name="O'Neil S."/>
            <person name="Price C."/>
            <person name="Quail M.A."/>
            <person name="Rabbinowitsch E."/>
            <person name="Rawlings N.D."/>
            <person name="Rutter S."/>
            <person name="Saunders D."/>
            <person name="Seeger K."/>
            <person name="Shah T."/>
            <person name="Squares R."/>
            <person name="Squares S."/>
            <person name="Tivey A."/>
            <person name="Walker A.R."/>
            <person name="Woodward J."/>
            <person name="Dobbelaere D.A.E."/>
            <person name="Langsley G."/>
            <person name="Rajandream M.A."/>
            <person name="McKeever D."/>
            <person name="Shiels B."/>
            <person name="Tait A."/>
            <person name="Barrell B.G."/>
            <person name="Hall N."/>
        </authorList>
    </citation>
    <scope>NUCLEOTIDE SEQUENCE [LARGE SCALE GENOMIC DNA]</scope>
    <source>
        <strain evidence="4">Ankara</strain>
    </source>
</reference>
<dbReference type="VEuPathDB" id="PiroplasmaDB:TA12470"/>
<feature type="domain" description="Poly(A) RNA polymerase mitochondrial-like central palm" evidence="2">
    <location>
        <begin position="132"/>
        <end position="258"/>
    </location>
</feature>
<keyword evidence="4" id="KW-1185">Reference proteome</keyword>
<dbReference type="GeneID" id="3862325"/>
<dbReference type="GO" id="GO:0003729">
    <property type="term" value="F:mRNA binding"/>
    <property type="evidence" value="ECO:0007669"/>
    <property type="project" value="TreeGrafter"/>
</dbReference>
<dbReference type="OMA" id="FYIVAEA"/>
<dbReference type="AlphaFoldDB" id="Q4UE13"/>